<geneLocation type="chloroplast" evidence="10"/>
<dbReference type="RefSeq" id="YP_009033609.1">
    <property type="nucleotide sequence ID" value="NC_024167.1"/>
</dbReference>
<dbReference type="SMART" id="SM00663">
    <property type="entry name" value="RPOLA_N"/>
    <property type="match status" value="1"/>
</dbReference>
<evidence type="ECO:0000256" key="3">
    <source>
        <dbReference type="ARBA" id="ARBA00022478"/>
    </source>
</evidence>
<evidence type="ECO:0000259" key="9">
    <source>
        <dbReference type="SMART" id="SM00663"/>
    </source>
</evidence>
<reference evidence="10" key="1">
    <citation type="journal article" date="2014" name="Genome Biol. Evol.">
        <title>Analyses of charophyte chloroplast genomes help characterize the ancestral chloroplast genome of land plants.</title>
        <authorList>
            <person name="Civan P."/>
            <person name="Foster P.G."/>
            <person name="Embley M.T."/>
            <person name="Seneca A."/>
            <person name="Cox C.J."/>
        </authorList>
    </citation>
    <scope>NUCLEOTIDE SEQUENCE</scope>
</reference>
<keyword evidence="10" id="KW-0150">Chloroplast</keyword>
<comment type="catalytic activity">
    <reaction evidence="7 8">
        <text>RNA(n) + a ribonucleoside 5'-triphosphate = RNA(n+1) + diphosphate</text>
        <dbReference type="Rhea" id="RHEA:21248"/>
        <dbReference type="Rhea" id="RHEA-COMP:14527"/>
        <dbReference type="Rhea" id="RHEA-COMP:17342"/>
        <dbReference type="ChEBI" id="CHEBI:33019"/>
        <dbReference type="ChEBI" id="CHEBI:61557"/>
        <dbReference type="ChEBI" id="CHEBI:140395"/>
        <dbReference type="EC" id="2.7.7.6"/>
    </reaction>
</comment>
<keyword evidence="5 8" id="KW-0548">Nucleotidyltransferase</keyword>
<evidence type="ECO:0000256" key="5">
    <source>
        <dbReference type="ARBA" id="ARBA00022695"/>
    </source>
</evidence>
<dbReference type="Pfam" id="PF04997">
    <property type="entry name" value="RNA_pol_Rpb1_1"/>
    <property type="match status" value="1"/>
</dbReference>
<dbReference type="InterPro" id="IPR042102">
    <property type="entry name" value="RNA_pol_Rpb1_3_sf"/>
</dbReference>
<keyword evidence="10" id="KW-0934">Plastid</keyword>
<dbReference type="GO" id="GO:0000428">
    <property type="term" value="C:DNA-directed RNA polymerase complex"/>
    <property type="evidence" value="ECO:0007669"/>
    <property type="project" value="UniProtKB-KW"/>
</dbReference>
<evidence type="ECO:0000256" key="2">
    <source>
        <dbReference type="ARBA" id="ARBA00007207"/>
    </source>
</evidence>
<dbReference type="InterPro" id="IPR006592">
    <property type="entry name" value="RNA_pol_N"/>
</dbReference>
<dbReference type="Gene3D" id="4.10.860.120">
    <property type="entry name" value="RNA polymerase II, clamp domain"/>
    <property type="match status" value="1"/>
</dbReference>
<dbReference type="PANTHER" id="PTHR19376:SF54">
    <property type="entry name" value="DNA-DIRECTED RNA POLYMERASE SUBUNIT BETA"/>
    <property type="match status" value="1"/>
</dbReference>
<evidence type="ECO:0000256" key="4">
    <source>
        <dbReference type="ARBA" id="ARBA00022679"/>
    </source>
</evidence>
<dbReference type="AlphaFoldDB" id="A0A024B438"/>
<dbReference type="EMBL" id="KJ461680">
    <property type="protein sequence ID" value="AHZ10991.1"/>
    <property type="molecule type" value="Genomic_DNA"/>
</dbReference>
<evidence type="ECO:0000256" key="6">
    <source>
        <dbReference type="ARBA" id="ARBA00023163"/>
    </source>
</evidence>
<protein>
    <recommendedName>
        <fullName evidence="8">DNA-directed RNA polymerase subunit</fullName>
        <ecNumber evidence="8">2.7.7.6</ecNumber>
    </recommendedName>
</protein>
<dbReference type="GeneID" id="19523772"/>
<keyword evidence="4 8" id="KW-0808">Transferase</keyword>
<dbReference type="GO" id="GO:0003899">
    <property type="term" value="F:DNA-directed RNA polymerase activity"/>
    <property type="evidence" value="ECO:0007669"/>
    <property type="project" value="UniProtKB-EC"/>
</dbReference>
<sequence length="714" mass="81844">MMTMICIVSKTTIVIFIFLKTKENTKLMTIKDRSTAMFVEVGLAPPEIVKAWCERVLPTGERIGEVTNSETIHYRTHQPIPDGLFCQRIFGPIKSYQCLCRLSPGARQSQSLIEGSKGERYCSFCEVEITRSSVRRYRMGHIKLATALVHPWFMQENPCHIALALNMKHKLIISLAYFSLAVSYVDPRSLQCLALKRRALFTPRQMTILFLYMGRDASSHLRRKEVGFGSESLIERLQSLDLKQVIRQGVSLWQLAYEEFVVYTKKPELIKKKKSTALLKKGAHRKRQLTRRAIMARKMILHQVRPEWMCFRLLPVLPPDLRPLIKIEGELFVSSDLNELYRKVLYRNKMLHHFHFLHKNFGNVPELVEHHSARMLQEAVDVLIKKGVEGKPYPINSKPLRSFSQVLQGKMGRFRQNLLGKRVDYSARSVIVVGPELAMHQCGMPIEIGLDLFQPFLVRKLIQVELASNMRHAQRLIDEGHSLVMELLRQTVQDHTVLLNRAPTLHRLGIQAFQPMLVSGRAIQLHPLVCAGFNADFDGDQMALHVPLSMAAQAEARFLMLSSFNLLSPAQGEAVAVPSQDMLLGLYSMTHEPMPYFSNEEVFWGKDKSSILYSFPCFLNGWEVIEAYQQGFINLHSNVWIQFNTISFPLDGIRNEKEEQEAKEVHWGAQGAEVRIYSRSLSQKGLWSKCANYILTNPGRVFVGLPPHRRSFHT</sequence>
<dbReference type="Pfam" id="PF00623">
    <property type="entry name" value="RNA_pol_Rpb1_2"/>
    <property type="match status" value="2"/>
</dbReference>
<keyword evidence="6 8" id="KW-0804">Transcription</keyword>
<comment type="similarity">
    <text evidence="2">Belongs to the RNA polymerase beta' chain family. RpoC1 subfamily.</text>
</comment>
<dbReference type="SUPFAM" id="SSF64484">
    <property type="entry name" value="beta and beta-prime subunits of DNA dependent RNA-polymerase"/>
    <property type="match status" value="1"/>
</dbReference>
<dbReference type="InterPro" id="IPR000722">
    <property type="entry name" value="RNA_pol_asu"/>
</dbReference>
<dbReference type="Pfam" id="PF04983">
    <property type="entry name" value="RNA_pol_Rpb1_3"/>
    <property type="match status" value="1"/>
</dbReference>
<dbReference type="Gene3D" id="1.10.40.90">
    <property type="match status" value="1"/>
</dbReference>
<name>A0A024B438_KLEFL</name>
<evidence type="ECO:0000256" key="7">
    <source>
        <dbReference type="ARBA" id="ARBA00048552"/>
    </source>
</evidence>
<dbReference type="EC" id="2.7.7.6" evidence="8"/>
<organism evidence="10">
    <name type="scientific">Klebsormidium flaccidum</name>
    <name type="common">Filamentous green alga</name>
    <name type="synonym">Ulothrix flaccida</name>
    <dbReference type="NCBI Taxonomy" id="3175"/>
    <lineage>
        <taxon>Eukaryota</taxon>
        <taxon>Viridiplantae</taxon>
        <taxon>Streptophyta</taxon>
        <taxon>Klebsormidiophyceae</taxon>
        <taxon>Klebsormidiales</taxon>
        <taxon>Klebsormidiaceae</taxon>
        <taxon>Klebsormidium</taxon>
    </lineage>
</organism>
<keyword evidence="3 8" id="KW-0240">DNA-directed RNA polymerase</keyword>
<evidence type="ECO:0000256" key="8">
    <source>
        <dbReference type="RuleBase" id="RU004279"/>
    </source>
</evidence>
<dbReference type="Gene3D" id="1.10.274.100">
    <property type="entry name" value="RNA polymerase Rpb1, domain 3"/>
    <property type="match status" value="1"/>
</dbReference>
<evidence type="ECO:0000313" key="10">
    <source>
        <dbReference type="EMBL" id="AHZ10991.1"/>
    </source>
</evidence>
<accession>A0A024B438</accession>
<dbReference type="Gene3D" id="2.40.40.20">
    <property type="match status" value="1"/>
</dbReference>
<proteinExistence type="inferred from homology"/>
<gene>
    <name evidence="10" type="primary">rpoC1</name>
</gene>
<dbReference type="GO" id="GO:0006351">
    <property type="term" value="P:DNA-templated transcription"/>
    <property type="evidence" value="ECO:0007669"/>
    <property type="project" value="InterPro"/>
</dbReference>
<comment type="function">
    <text evidence="1 8">DNA-dependent RNA polymerase catalyzes the transcription of DNA into RNA using the four ribonucleoside triphosphates as substrates.</text>
</comment>
<dbReference type="InterPro" id="IPR007066">
    <property type="entry name" value="RNA_pol_Rpb1_3"/>
</dbReference>
<dbReference type="InterPro" id="IPR007080">
    <property type="entry name" value="RNA_pol_Rpb1_1"/>
</dbReference>
<dbReference type="GO" id="GO:0003677">
    <property type="term" value="F:DNA binding"/>
    <property type="evidence" value="ECO:0007669"/>
    <property type="project" value="InterPro"/>
</dbReference>
<dbReference type="InterPro" id="IPR044893">
    <property type="entry name" value="RNA_pol_Rpb1_clamp_domain"/>
</dbReference>
<dbReference type="InterPro" id="IPR045867">
    <property type="entry name" value="DNA-dir_RpoC_beta_prime"/>
</dbReference>
<feature type="domain" description="RNA polymerase N-terminal" evidence="9">
    <location>
        <begin position="307"/>
        <end position="590"/>
    </location>
</feature>
<evidence type="ECO:0000256" key="1">
    <source>
        <dbReference type="ARBA" id="ARBA00004026"/>
    </source>
</evidence>
<dbReference type="PANTHER" id="PTHR19376">
    <property type="entry name" value="DNA-DIRECTED RNA POLYMERASE"/>
    <property type="match status" value="1"/>
</dbReference>